<sequence>MKNNKVVLTSMIAIGMMSGIIFTNETVHAEGQFGPYTELETSGSKRNVETTGKYGLFTKPERDKSAKMVLSRSIMKRMGTYTQKDRAYYLSHDHRNDTYKGSRYYFRVYGYRLAADGSVYYRVVTMNGKYHGYVYGGKKLNKFSGGIKHAQTTTVAQMQSDFDWNWEYYLANSPVMTAPNYTQYKAKIVTNDYINNGQDRLQVFKSKVITRTREGDKFMYVRDLDNKEIKGWTKRVSSDYQL</sequence>
<reference evidence="2" key="1">
    <citation type="journal article" date="2019" name="Int. J. Syst. Evol. Microbiol.">
        <title>The Global Catalogue of Microorganisms (GCM) 10K type strain sequencing project: providing services to taxonomists for standard genome sequencing and annotation.</title>
        <authorList>
            <consortium name="The Broad Institute Genomics Platform"/>
            <consortium name="The Broad Institute Genome Sequencing Center for Infectious Disease"/>
            <person name="Wu L."/>
            <person name="Ma J."/>
        </authorList>
    </citation>
    <scope>NUCLEOTIDE SEQUENCE [LARGE SCALE GENOMIC DNA]</scope>
    <source>
        <strain evidence="2">CCM 8932</strain>
    </source>
</reference>
<keyword evidence="2" id="KW-1185">Reference proteome</keyword>
<organism evidence="1 2">
    <name type="scientific">Lactiplantibacillus dongliensis</name>
    <dbReference type="NCBI Taxonomy" id="2559919"/>
    <lineage>
        <taxon>Bacteria</taxon>
        <taxon>Bacillati</taxon>
        <taxon>Bacillota</taxon>
        <taxon>Bacilli</taxon>
        <taxon>Lactobacillales</taxon>
        <taxon>Lactobacillaceae</taxon>
        <taxon>Lactiplantibacillus</taxon>
    </lineage>
</organism>
<proteinExistence type="predicted"/>
<dbReference type="RefSeq" id="WP_137640879.1">
    <property type="nucleotide sequence ID" value="NZ_BJDK01000032.1"/>
</dbReference>
<evidence type="ECO:0000313" key="2">
    <source>
        <dbReference type="Proteomes" id="UP001596253"/>
    </source>
</evidence>
<protein>
    <submittedName>
        <fullName evidence="1">Uncharacterized protein</fullName>
    </submittedName>
</protein>
<name>A0ABW1R7P8_9LACO</name>
<dbReference type="Proteomes" id="UP001596253">
    <property type="component" value="Unassembled WGS sequence"/>
</dbReference>
<accession>A0ABW1R7P8</accession>
<gene>
    <name evidence="1" type="ORF">ACFP3T_08425</name>
</gene>
<comment type="caution">
    <text evidence="1">The sequence shown here is derived from an EMBL/GenBank/DDBJ whole genome shotgun (WGS) entry which is preliminary data.</text>
</comment>
<dbReference type="EMBL" id="JBHSSD010000036">
    <property type="protein sequence ID" value="MFC6164692.1"/>
    <property type="molecule type" value="Genomic_DNA"/>
</dbReference>
<evidence type="ECO:0000313" key="1">
    <source>
        <dbReference type="EMBL" id="MFC6164692.1"/>
    </source>
</evidence>